<comment type="domain">
    <text evidence="9">Consists of three main regions, an N-terminal coiled-coil domain that may assist in substrate recognition, an interdomain involved in PAN hexamerization, and a C-terminal ATPase domain of the AAA type.</text>
</comment>
<evidence type="ECO:0000313" key="13">
    <source>
        <dbReference type="Proteomes" id="UP000240880"/>
    </source>
</evidence>
<protein>
    <recommendedName>
        <fullName evidence="9">Proteasome-activating nucleotidase</fullName>
        <shortName evidence="9">PAN</shortName>
    </recommendedName>
    <alternativeName>
        <fullName evidence="9">Proteasomal ATPase</fullName>
    </alternativeName>
    <alternativeName>
        <fullName evidence="9">Proteasome regulatory ATPase</fullName>
    </alternativeName>
    <alternativeName>
        <fullName evidence="9">Proteasome regulatory particle</fullName>
    </alternativeName>
</protein>
<dbReference type="GO" id="GO:0016887">
    <property type="term" value="F:ATP hydrolysis activity"/>
    <property type="evidence" value="ECO:0007669"/>
    <property type="project" value="UniProtKB-UniRule"/>
</dbReference>
<dbReference type="EMBL" id="NEXC01000003">
    <property type="protein sequence ID" value="PSN84489.1"/>
    <property type="molecule type" value="Genomic_DNA"/>
</dbReference>
<comment type="subcellular location">
    <subcellularLocation>
        <location evidence="1 9">Cytoplasm</location>
    </subcellularLocation>
</comment>
<evidence type="ECO:0000259" key="11">
    <source>
        <dbReference type="SMART" id="SM00382"/>
    </source>
</evidence>
<keyword evidence="7 9" id="KW-0175">Coiled coil</keyword>
<dbReference type="HAMAP" id="MF_00553">
    <property type="entry name" value="PAN"/>
    <property type="match status" value="1"/>
</dbReference>
<dbReference type="SMART" id="SM00382">
    <property type="entry name" value="AAA"/>
    <property type="match status" value="1"/>
</dbReference>
<dbReference type="NCBIfam" id="NF003069">
    <property type="entry name" value="PRK03992.1"/>
    <property type="match status" value="1"/>
</dbReference>
<dbReference type="Gene3D" id="3.40.50.300">
    <property type="entry name" value="P-loop containing nucleotide triphosphate hydrolases"/>
    <property type="match status" value="1"/>
</dbReference>
<dbReference type="GO" id="GO:0010498">
    <property type="term" value="P:proteasomal protein catabolic process"/>
    <property type="evidence" value="ECO:0007669"/>
    <property type="project" value="UniProtKB-UniRule"/>
</dbReference>
<keyword evidence="3 9" id="KW-0963">Cytoplasm</keyword>
<evidence type="ECO:0000256" key="1">
    <source>
        <dbReference type="ARBA" id="ARBA00004496"/>
    </source>
</evidence>
<feature type="coiled-coil region" evidence="9">
    <location>
        <begin position="23"/>
        <end position="86"/>
    </location>
</feature>
<evidence type="ECO:0000313" key="12">
    <source>
        <dbReference type="EMBL" id="PSN84489.1"/>
    </source>
</evidence>
<dbReference type="InterPro" id="IPR050221">
    <property type="entry name" value="26S_Proteasome_ATPase"/>
</dbReference>
<dbReference type="InterPro" id="IPR003593">
    <property type="entry name" value="AAA+_ATPase"/>
</dbReference>
<dbReference type="NCBIfam" id="TIGR01242">
    <property type="entry name" value="proteasome-activating nucleotidase"/>
    <property type="match status" value="1"/>
</dbReference>
<dbReference type="FunFam" id="3.40.50.300:FF:000033">
    <property type="entry name" value="26S protease regulatory subunit 6B"/>
    <property type="match status" value="1"/>
</dbReference>
<feature type="domain" description="AAA+ ATPase" evidence="11">
    <location>
        <begin position="213"/>
        <end position="352"/>
    </location>
</feature>
<dbReference type="PROSITE" id="PS00674">
    <property type="entry name" value="AAA"/>
    <property type="match status" value="1"/>
</dbReference>
<dbReference type="GO" id="GO:0043335">
    <property type="term" value="P:protein unfolding"/>
    <property type="evidence" value="ECO:0007669"/>
    <property type="project" value="UniProtKB-UniRule"/>
</dbReference>
<dbReference type="InterPro" id="IPR027417">
    <property type="entry name" value="P-loop_NTPase"/>
</dbReference>
<keyword evidence="6 9" id="KW-0647">Proteasome</keyword>
<accession>A0A2R6ADS1</accession>
<comment type="subunit">
    <text evidence="9">Homohexamer. The hexameric complex has a two-ring architecture resembling a top hat that caps the 20S proteasome core at one or both ends. Upon ATP-binding, the C-terminus of PAN interacts with the alpha-rings of the proteasome core by binding to the intersubunit pockets.</text>
</comment>
<dbReference type="InterPro" id="IPR003960">
    <property type="entry name" value="ATPase_AAA_CS"/>
</dbReference>
<reference evidence="12 13" key="1">
    <citation type="submission" date="2017-04" db="EMBL/GenBank/DDBJ databases">
        <title>Novel microbial lineages endemic to geothermal iron-oxide mats fill important gaps in the evolutionary history of Archaea.</title>
        <authorList>
            <person name="Jay Z.J."/>
            <person name="Beam J.P."/>
            <person name="Dlakic M."/>
            <person name="Rusch D.B."/>
            <person name="Kozubal M.A."/>
            <person name="Inskeep W.P."/>
        </authorList>
    </citation>
    <scope>NUCLEOTIDE SEQUENCE [LARGE SCALE GENOMIC DNA]</scope>
    <source>
        <strain evidence="12">OSP_D</strain>
    </source>
</reference>
<name>A0A2R6ADS1_9ARCH</name>
<dbReference type="InterPro" id="IPR032501">
    <property type="entry name" value="Prot_ATP_ID_OB_2nd"/>
</dbReference>
<evidence type="ECO:0000256" key="10">
    <source>
        <dbReference type="RuleBase" id="RU003651"/>
    </source>
</evidence>
<dbReference type="InterPro" id="IPR003959">
    <property type="entry name" value="ATPase_AAA_core"/>
</dbReference>
<comment type="function">
    <text evidence="9">ATPase which is responsible for recognizing, binding, unfolding and translocation of substrate proteins into the archaeal 20S proteasome core particle. Is essential for opening the gate of the 20S proteasome via an interaction with its C-terminus, thereby allowing substrate entry and access to the site of proteolysis. Thus, the C-termini of the proteasomal ATPase function like a 'key in a lock' to induce gate opening and therefore regulate proteolysis. Unfolding activity requires energy from ATP hydrolysis, whereas ATP binding alone promotes ATPase-20S proteasome association which triggers gate opening, and supports translocation of unfolded substrates.</text>
</comment>
<feature type="binding site" evidence="9">
    <location>
        <position position="363"/>
    </location>
    <ligand>
        <name>ATP</name>
        <dbReference type="ChEBI" id="CHEBI:30616"/>
    </ligand>
</feature>
<dbReference type="Pfam" id="PF17862">
    <property type="entry name" value="AAA_lid_3"/>
    <property type="match status" value="1"/>
</dbReference>
<evidence type="ECO:0000256" key="8">
    <source>
        <dbReference type="ARBA" id="ARBA00023186"/>
    </source>
</evidence>
<gene>
    <name evidence="9" type="primary">pan</name>
    <name evidence="12" type="ORF">B9Q01_00860</name>
</gene>
<dbReference type="InterPro" id="IPR012340">
    <property type="entry name" value="NA-bd_OB-fold"/>
</dbReference>
<dbReference type="Gene3D" id="2.40.50.140">
    <property type="entry name" value="Nucleic acid-binding proteins"/>
    <property type="match status" value="1"/>
</dbReference>
<comment type="similarity">
    <text evidence="2 9 10">Belongs to the AAA ATPase family.</text>
</comment>
<comment type="caution">
    <text evidence="12">The sequence shown here is derived from an EMBL/GenBank/DDBJ whole genome shotgun (WGS) entry which is preliminary data.</text>
</comment>
<keyword evidence="5 9" id="KW-0067">ATP-binding</keyword>
<dbReference type="Gene3D" id="1.10.8.60">
    <property type="match status" value="1"/>
</dbReference>
<dbReference type="InterPro" id="IPR023501">
    <property type="entry name" value="Nucleotidase_PAN"/>
</dbReference>
<evidence type="ECO:0000256" key="2">
    <source>
        <dbReference type="ARBA" id="ARBA00006914"/>
    </source>
</evidence>
<evidence type="ECO:0000256" key="4">
    <source>
        <dbReference type="ARBA" id="ARBA00022741"/>
    </source>
</evidence>
<evidence type="ECO:0000256" key="6">
    <source>
        <dbReference type="ARBA" id="ARBA00022942"/>
    </source>
</evidence>
<dbReference type="AlphaFoldDB" id="A0A2R6ADS1"/>
<organism evidence="12 13">
    <name type="scientific">Candidatus Marsarchaeota G1 archaeon OSP_D</name>
    <dbReference type="NCBI Taxonomy" id="1978155"/>
    <lineage>
        <taxon>Archaea</taxon>
        <taxon>Candidatus Marsarchaeota</taxon>
        <taxon>Candidatus Marsarchaeota group 1</taxon>
    </lineage>
</organism>
<evidence type="ECO:0000256" key="5">
    <source>
        <dbReference type="ARBA" id="ARBA00022840"/>
    </source>
</evidence>
<evidence type="ECO:0000256" key="3">
    <source>
        <dbReference type="ARBA" id="ARBA00022490"/>
    </source>
</evidence>
<dbReference type="Pfam" id="PF16450">
    <property type="entry name" value="Prot_ATP_ID_OB_C"/>
    <property type="match status" value="1"/>
</dbReference>
<keyword evidence="8 9" id="KW-0143">Chaperone</keyword>
<evidence type="ECO:0000256" key="7">
    <source>
        <dbReference type="ARBA" id="ARBA00023054"/>
    </source>
</evidence>
<dbReference type="GO" id="GO:0005737">
    <property type="term" value="C:cytoplasm"/>
    <property type="evidence" value="ECO:0007669"/>
    <property type="project" value="UniProtKB-SubCell"/>
</dbReference>
<dbReference type="Proteomes" id="UP000240880">
    <property type="component" value="Unassembled WGS sequence"/>
</dbReference>
<keyword evidence="4 9" id="KW-0547">Nucleotide-binding</keyword>
<dbReference type="InterPro" id="IPR041569">
    <property type="entry name" value="AAA_lid_3"/>
</dbReference>
<dbReference type="PANTHER" id="PTHR23073">
    <property type="entry name" value="26S PROTEASOME REGULATORY SUBUNIT"/>
    <property type="match status" value="1"/>
</dbReference>
<dbReference type="GO" id="GO:0005524">
    <property type="term" value="F:ATP binding"/>
    <property type="evidence" value="ECO:0007669"/>
    <property type="project" value="UniProtKB-UniRule"/>
</dbReference>
<proteinExistence type="inferred from homology"/>
<dbReference type="SUPFAM" id="SSF52540">
    <property type="entry name" value="P-loop containing nucleoside triphosphate hydrolases"/>
    <property type="match status" value="1"/>
</dbReference>
<dbReference type="Pfam" id="PF00004">
    <property type="entry name" value="AAA"/>
    <property type="match status" value="1"/>
</dbReference>
<sequence length="437" mass="49000">MAQITHILYWGTNLLIICRWDFVSEFREDEKDLEREDSELSQQESSKEEIEKTNLRLRLKELESRIKLLEAERASLLIEREHYLRDLEYMKRELEQIKSAPLVEATIIEILDDGRAVVHSSNGPNLVVYVSQALDIRKLKPGMRVALNQRGSAIAEILPKSQDVYVKAMEVIERPNVRFKDIGGLKKQIEMLKEIVVLPLTNPDVFKKIGIEPPKGALLSGPPGTGKTLLAKAVAGESNATFISTVGSELVQKFIGEGARIVRELFELAKEKSPSIIFIDEIDAIGAKRVDVGTSGEREVQRTFMQLISEMDGFDPLGDVKILAATNRIDILDPALLRPGRFDRIIQIGYPNQEERLEILRIHTRGVSLDDTVDLEKIARELEGATGADIKNLVVEAGLAAIRRGATRVSDQDFQYAKTIVLTRLGRTQNKNAGIFI</sequence>
<evidence type="ECO:0000256" key="9">
    <source>
        <dbReference type="HAMAP-Rule" id="MF_00553"/>
    </source>
</evidence>
<dbReference type="GO" id="GO:0022623">
    <property type="term" value="C:proteasome-activating nucleotidase complex"/>
    <property type="evidence" value="ECO:0007669"/>
    <property type="project" value="UniProtKB-UniRule"/>
</dbReference>
<feature type="binding site" evidence="9">
    <location>
        <begin position="224"/>
        <end position="229"/>
    </location>
    <ligand>
        <name>ATP</name>
        <dbReference type="ChEBI" id="CHEBI:30616"/>
    </ligand>
</feature>